<dbReference type="Pfam" id="PF00593">
    <property type="entry name" value="TonB_dep_Rec_b-barrel"/>
    <property type="match status" value="1"/>
</dbReference>
<evidence type="ECO:0000256" key="3">
    <source>
        <dbReference type="ARBA" id="ARBA00023237"/>
    </source>
</evidence>
<accession>F2BEU6</accession>
<keyword evidence="7" id="KW-1185">Reference proteome</keyword>
<evidence type="ECO:0000313" key="7">
    <source>
        <dbReference type="Proteomes" id="UP000004105"/>
    </source>
</evidence>
<keyword evidence="2" id="KW-0472">Membrane</keyword>
<dbReference type="Proteomes" id="UP000004105">
    <property type="component" value="Unassembled WGS sequence"/>
</dbReference>
<feature type="region of interest" description="Disordered" evidence="4">
    <location>
        <begin position="1"/>
        <end position="23"/>
    </location>
</feature>
<evidence type="ECO:0000256" key="2">
    <source>
        <dbReference type="ARBA" id="ARBA00023136"/>
    </source>
</evidence>
<dbReference type="EMBL" id="AFAY01000046">
    <property type="protein sequence ID" value="EGF10001.1"/>
    <property type="molecule type" value="Genomic_DNA"/>
</dbReference>
<dbReference type="GO" id="GO:0009279">
    <property type="term" value="C:cell outer membrane"/>
    <property type="evidence" value="ECO:0007669"/>
    <property type="project" value="UniProtKB-SubCell"/>
</dbReference>
<dbReference type="Gene3D" id="2.40.170.20">
    <property type="entry name" value="TonB-dependent receptor, beta-barrel domain"/>
    <property type="match status" value="1"/>
</dbReference>
<dbReference type="InterPro" id="IPR036942">
    <property type="entry name" value="Beta-barrel_TonB_sf"/>
</dbReference>
<evidence type="ECO:0000259" key="5">
    <source>
        <dbReference type="Pfam" id="PF00593"/>
    </source>
</evidence>
<reference evidence="6 7" key="1">
    <citation type="submission" date="2011-02" db="EMBL/GenBank/DDBJ databases">
        <authorList>
            <person name="Muzny D."/>
            <person name="Qin X."/>
            <person name="Deng J."/>
            <person name="Jiang H."/>
            <person name="Liu Y."/>
            <person name="Qu J."/>
            <person name="Song X.-Z."/>
            <person name="Zhang L."/>
            <person name="Thornton R."/>
            <person name="Coyle M."/>
            <person name="Francisco L."/>
            <person name="Jackson L."/>
            <person name="Javaid M."/>
            <person name="Korchina V."/>
            <person name="Kovar C."/>
            <person name="Mata R."/>
            <person name="Mathew T."/>
            <person name="Ngo R."/>
            <person name="Nguyen L."/>
            <person name="Nguyen N."/>
            <person name="Okwuonu G."/>
            <person name="Ongeri F."/>
            <person name="Pham C."/>
            <person name="Simmons D."/>
            <person name="Wilczek-Boney K."/>
            <person name="Hale W."/>
            <person name="Jakkamsetti A."/>
            <person name="Pham P."/>
            <person name="Ruth R."/>
            <person name="San Lucas F."/>
            <person name="Warren J."/>
            <person name="Zhang J."/>
            <person name="Zhao Z."/>
            <person name="Zhou C."/>
            <person name="Zhu D."/>
            <person name="Lee S."/>
            <person name="Bess C."/>
            <person name="Blankenburg K."/>
            <person name="Forbes L."/>
            <person name="Fu Q."/>
            <person name="Gubbala S."/>
            <person name="Hirani K."/>
            <person name="Jayaseelan J.C."/>
            <person name="Lara F."/>
            <person name="Munidasa M."/>
            <person name="Palculict T."/>
            <person name="Patil S."/>
            <person name="Pu L.-L."/>
            <person name="Saada N."/>
            <person name="Tang L."/>
            <person name="Weissenberger G."/>
            <person name="Zhu Y."/>
            <person name="Hemphill L."/>
            <person name="Shang Y."/>
            <person name="Youmans B."/>
            <person name="Ayvaz T."/>
            <person name="Ross M."/>
            <person name="Santibanez J."/>
            <person name="Aqrawi P."/>
            <person name="Gross S."/>
            <person name="Joshi V."/>
            <person name="Fowler G."/>
            <person name="Nazareth L."/>
            <person name="Reid J."/>
            <person name="Worley K."/>
            <person name="Petrosino J."/>
            <person name="Highlander S."/>
            <person name="Gibbs R."/>
        </authorList>
    </citation>
    <scope>NUCLEOTIDE SEQUENCE [LARGE SCALE GENOMIC DNA]</scope>
    <source>
        <strain evidence="6 7">ATCC BAA-1200</strain>
    </source>
</reference>
<evidence type="ECO:0000256" key="1">
    <source>
        <dbReference type="ARBA" id="ARBA00004442"/>
    </source>
</evidence>
<dbReference type="RefSeq" id="WP_007343258.1">
    <property type="nucleotide sequence ID" value="NZ_GL878494.1"/>
</dbReference>
<comment type="subcellular location">
    <subcellularLocation>
        <location evidence="1">Cell outer membrane</location>
    </subcellularLocation>
</comment>
<organism evidence="6 7">
    <name type="scientific">Neisseria bacilliformis ATCC BAA-1200</name>
    <dbReference type="NCBI Taxonomy" id="888742"/>
    <lineage>
        <taxon>Bacteria</taxon>
        <taxon>Pseudomonadati</taxon>
        <taxon>Pseudomonadota</taxon>
        <taxon>Betaproteobacteria</taxon>
        <taxon>Neisseriales</taxon>
        <taxon>Neisseriaceae</taxon>
        <taxon>Neisseria</taxon>
    </lineage>
</organism>
<feature type="domain" description="TonB-dependent receptor-like beta-barrel" evidence="5">
    <location>
        <begin position="172"/>
        <end position="256"/>
    </location>
</feature>
<protein>
    <recommendedName>
        <fullName evidence="5">TonB-dependent receptor-like beta-barrel domain-containing protein</fullName>
    </recommendedName>
</protein>
<dbReference type="AlphaFoldDB" id="F2BEU6"/>
<sequence>MLKKTPPSIRSTNGRPGQKLFDIKCAGKSGSDRSDCEDEKYFWDEYTELENRFGEREEKIKETFEPREEKMYKTYYGFIDNNPTYSEWRRKGKFGNGGSYFEGEIQGGDPSAYRGYSYRWDARKDDNKFHKEDSPLGNGMLAAENGYDVKMGEPGTHDAPEEFPEVKKTGGVSGWQPVLAVTLRPTENSRVYARYTRTTRFPSIFESTVGFSGSTPTFYTVKPERGTNIEFGYTYDLAGRLKAEHADVKLAYYRNTMMPRAKNPCLTLR</sequence>
<keyword evidence="3" id="KW-0998">Cell outer membrane</keyword>
<gene>
    <name evidence="6" type="ORF">HMPREF9123_2253</name>
</gene>
<dbReference type="InterPro" id="IPR000531">
    <property type="entry name" value="Beta-barrel_TonB"/>
</dbReference>
<evidence type="ECO:0000256" key="4">
    <source>
        <dbReference type="SAM" id="MobiDB-lite"/>
    </source>
</evidence>
<dbReference type="SUPFAM" id="SSF56935">
    <property type="entry name" value="Porins"/>
    <property type="match status" value="1"/>
</dbReference>
<comment type="caution">
    <text evidence="6">The sequence shown here is derived from an EMBL/GenBank/DDBJ whole genome shotgun (WGS) entry which is preliminary data.</text>
</comment>
<dbReference type="HOGENOM" id="CLU_1033746_0_0_4"/>
<evidence type="ECO:0000313" key="6">
    <source>
        <dbReference type="EMBL" id="EGF10001.1"/>
    </source>
</evidence>
<name>F2BEU6_9NEIS</name>
<proteinExistence type="predicted"/>